<evidence type="ECO:0000256" key="3">
    <source>
        <dbReference type="ARBA" id="ARBA00022516"/>
    </source>
</evidence>
<evidence type="ECO:0000256" key="4">
    <source>
        <dbReference type="ARBA" id="ARBA00022692"/>
    </source>
</evidence>
<dbReference type="EMBL" id="BSSQ01000016">
    <property type="protein sequence ID" value="GLX69920.1"/>
    <property type="molecule type" value="Genomic_DNA"/>
</dbReference>
<feature type="domain" description="Fatty acid hydroxylase" evidence="15">
    <location>
        <begin position="45"/>
        <end position="187"/>
    </location>
</feature>
<keyword evidence="17" id="KW-1185">Reference proteome</keyword>
<keyword evidence="7" id="KW-0276">Fatty acid metabolism</keyword>
<evidence type="ECO:0000259" key="15">
    <source>
        <dbReference type="Pfam" id="PF04116"/>
    </source>
</evidence>
<reference evidence="16 17" key="1">
    <citation type="submission" date="2023-03" db="EMBL/GenBank/DDBJ databases">
        <title>Draft genome sequence of the bacteria which degrade cell wall of Tricholomamatutake.</title>
        <authorList>
            <person name="Konishi Y."/>
            <person name="Fukuta Y."/>
            <person name="Shirasaka N."/>
        </authorList>
    </citation>
    <scope>NUCLEOTIDE SEQUENCE [LARGE SCALE GENOMIC DNA]</scope>
    <source>
        <strain evidence="17">mu1</strain>
    </source>
</reference>
<comment type="caution">
    <text evidence="16">The sequence shown here is derived from an EMBL/GenBank/DDBJ whole genome shotgun (WGS) entry which is preliminary data.</text>
</comment>
<feature type="transmembrane region" description="Helical" evidence="14">
    <location>
        <begin position="12"/>
        <end position="33"/>
    </location>
</feature>
<evidence type="ECO:0000256" key="6">
    <source>
        <dbReference type="ARBA" id="ARBA00022824"/>
    </source>
</evidence>
<keyword evidence="13" id="KW-0275">Fatty acid biosynthesis</keyword>
<comment type="cofactor">
    <cofactor evidence="1">
        <name>Zn(2+)</name>
        <dbReference type="ChEBI" id="CHEBI:29105"/>
    </cofactor>
</comment>
<feature type="transmembrane region" description="Helical" evidence="14">
    <location>
        <begin position="122"/>
        <end position="139"/>
    </location>
</feature>
<keyword evidence="6" id="KW-0256">Endoplasmic reticulum</keyword>
<name>A0ABQ6GI21_9BACL</name>
<evidence type="ECO:0000256" key="14">
    <source>
        <dbReference type="SAM" id="Phobius"/>
    </source>
</evidence>
<feature type="transmembrane region" description="Helical" evidence="14">
    <location>
        <begin position="39"/>
        <end position="58"/>
    </location>
</feature>
<proteinExistence type="predicted"/>
<evidence type="ECO:0000256" key="5">
    <source>
        <dbReference type="ARBA" id="ARBA00022723"/>
    </source>
</evidence>
<feature type="transmembrane region" description="Helical" evidence="14">
    <location>
        <begin position="94"/>
        <end position="116"/>
    </location>
</feature>
<evidence type="ECO:0000256" key="8">
    <source>
        <dbReference type="ARBA" id="ARBA00022833"/>
    </source>
</evidence>
<keyword evidence="11" id="KW-0443">Lipid metabolism</keyword>
<evidence type="ECO:0000256" key="9">
    <source>
        <dbReference type="ARBA" id="ARBA00022989"/>
    </source>
</evidence>
<sequence>MQVAKKGLYRDYFLHADILIMTVVWIGLLVGAVAETMSWLSLILFMAGLVGFMLSEYLTHRFFFHLKAPTNPLFLKLLRRLHYDHHTDPHDLKLLFLPVWYSLPNLGFFAILFYLLVGSLGATFAFAAGLVAMLLIYEWKHYVAHRPIQPKTKFWKWNKRMHLLHHFKNENYWYGVSTPLVDVLFGTLKDEKDVPTSNTAKHLEKRGHSM</sequence>
<dbReference type="Proteomes" id="UP001157114">
    <property type="component" value="Unassembled WGS sequence"/>
</dbReference>
<keyword evidence="3" id="KW-0444">Lipid biosynthesis</keyword>
<protein>
    <submittedName>
        <fullName evidence="16">Fatty acid hydroxylase</fullName>
    </submittedName>
</protein>
<keyword evidence="4 14" id="KW-0812">Transmembrane</keyword>
<evidence type="ECO:0000256" key="10">
    <source>
        <dbReference type="ARBA" id="ARBA00023002"/>
    </source>
</evidence>
<gene>
    <name evidence="16" type="ORF">MU1_42660</name>
</gene>
<evidence type="ECO:0000256" key="7">
    <source>
        <dbReference type="ARBA" id="ARBA00022832"/>
    </source>
</evidence>
<dbReference type="InterPro" id="IPR006694">
    <property type="entry name" value="Fatty_acid_hydroxylase"/>
</dbReference>
<accession>A0ABQ6GI21</accession>
<dbReference type="Pfam" id="PF04116">
    <property type="entry name" value="FA_hydroxylase"/>
    <property type="match status" value="1"/>
</dbReference>
<evidence type="ECO:0000256" key="12">
    <source>
        <dbReference type="ARBA" id="ARBA00023136"/>
    </source>
</evidence>
<evidence type="ECO:0000256" key="2">
    <source>
        <dbReference type="ARBA" id="ARBA00004477"/>
    </source>
</evidence>
<evidence type="ECO:0000313" key="17">
    <source>
        <dbReference type="Proteomes" id="UP001157114"/>
    </source>
</evidence>
<evidence type="ECO:0000256" key="13">
    <source>
        <dbReference type="ARBA" id="ARBA00023160"/>
    </source>
</evidence>
<keyword evidence="8" id="KW-0862">Zinc</keyword>
<keyword evidence="9 14" id="KW-1133">Transmembrane helix</keyword>
<comment type="subcellular location">
    <subcellularLocation>
        <location evidence="2">Endoplasmic reticulum membrane</location>
        <topology evidence="2">Multi-pass membrane protein</topology>
    </subcellularLocation>
</comment>
<organism evidence="16 17">
    <name type="scientific">Paenibacillus glycanilyticus</name>
    <dbReference type="NCBI Taxonomy" id="126569"/>
    <lineage>
        <taxon>Bacteria</taxon>
        <taxon>Bacillati</taxon>
        <taxon>Bacillota</taxon>
        <taxon>Bacilli</taxon>
        <taxon>Bacillales</taxon>
        <taxon>Paenibacillaceae</taxon>
        <taxon>Paenibacillus</taxon>
    </lineage>
</organism>
<evidence type="ECO:0000256" key="1">
    <source>
        <dbReference type="ARBA" id="ARBA00001947"/>
    </source>
</evidence>
<keyword evidence="10" id="KW-0560">Oxidoreductase</keyword>
<dbReference type="PANTHER" id="PTHR12863">
    <property type="entry name" value="FATTY ACID HYDROXYLASE"/>
    <property type="match status" value="1"/>
</dbReference>
<evidence type="ECO:0000256" key="11">
    <source>
        <dbReference type="ARBA" id="ARBA00023098"/>
    </source>
</evidence>
<dbReference type="InterPro" id="IPR014430">
    <property type="entry name" value="Scs7"/>
</dbReference>
<keyword evidence="5" id="KW-0479">Metal-binding</keyword>
<dbReference type="PANTHER" id="PTHR12863:SF1">
    <property type="entry name" value="FATTY ACID 2-HYDROXYLASE"/>
    <property type="match status" value="1"/>
</dbReference>
<keyword evidence="12 14" id="KW-0472">Membrane</keyword>
<evidence type="ECO:0000313" key="16">
    <source>
        <dbReference type="EMBL" id="GLX69920.1"/>
    </source>
</evidence>